<evidence type="ECO:0000313" key="3">
    <source>
        <dbReference type="EMBL" id="MFD1361523.1"/>
    </source>
</evidence>
<accession>A0ABW3ZTP5</accession>
<evidence type="ECO:0000313" key="4">
    <source>
        <dbReference type="Proteomes" id="UP001597178"/>
    </source>
</evidence>
<dbReference type="EMBL" id="JBHTNH010000015">
    <property type="protein sequence ID" value="MFD1361523.1"/>
    <property type="molecule type" value="Genomic_DNA"/>
</dbReference>
<keyword evidence="1" id="KW-0175">Coiled coil</keyword>
<evidence type="ECO:0000256" key="2">
    <source>
        <dbReference type="SAM" id="Phobius"/>
    </source>
</evidence>
<keyword evidence="4" id="KW-1185">Reference proteome</keyword>
<sequence>MNVRTQESYCIKCGKKMPEDVHERLENRKIVNKNWYFPMAVLGFILLLAGSYYIFLQHQTSEAQKLYQQAEESAVEHDYVKADEYLTSALDHDQSFSQADVALRFVQTAKDIEATMEEAAEHMEEQEFQDALSLINEAENNLSHYNGDAVTPLINTLTTKRSTIKLEQLKHKLDQDPDINELKTLLWDADAIQTDDAADITATIRSRIIDYTFSQASEQLNDNQFSDALLLVEDGLKYTPESEKLQSLKTTIEKEKTAFETAQRQRIEQAISTAEKERELNENDAIELVTADVERDDQGDIVIKGNVKSVATIPINSILVTYTLSINGEELLTNDVYVYPDTLYPGDDGEFEFTHFDIEQPREDISIEVDKIKWYTDQQ</sequence>
<keyword evidence="2" id="KW-1133">Transmembrane helix</keyword>
<evidence type="ECO:0000256" key="1">
    <source>
        <dbReference type="SAM" id="Coils"/>
    </source>
</evidence>
<feature type="transmembrane region" description="Helical" evidence="2">
    <location>
        <begin position="35"/>
        <end position="55"/>
    </location>
</feature>
<protein>
    <submittedName>
        <fullName evidence="3">Zinc ribbon domain-containing protein</fullName>
    </submittedName>
</protein>
<gene>
    <name evidence="3" type="ORF">ACFQ4A_07625</name>
</gene>
<keyword evidence="2" id="KW-0812">Transmembrane</keyword>
<comment type="caution">
    <text evidence="3">The sequence shown here is derived from an EMBL/GenBank/DDBJ whole genome shotgun (WGS) entry which is preliminary data.</text>
</comment>
<organism evidence="3 4">
    <name type="scientific">Lentibacillus salinarum</name>
    <dbReference type="NCBI Taxonomy" id="446820"/>
    <lineage>
        <taxon>Bacteria</taxon>
        <taxon>Bacillati</taxon>
        <taxon>Bacillota</taxon>
        <taxon>Bacilli</taxon>
        <taxon>Bacillales</taxon>
        <taxon>Bacillaceae</taxon>
        <taxon>Lentibacillus</taxon>
    </lineage>
</organism>
<keyword evidence="2" id="KW-0472">Membrane</keyword>
<name>A0ABW3ZTP5_9BACI</name>
<proteinExistence type="predicted"/>
<feature type="coiled-coil region" evidence="1">
    <location>
        <begin position="245"/>
        <end position="284"/>
    </location>
</feature>
<reference evidence="4" key="1">
    <citation type="journal article" date="2019" name="Int. J. Syst. Evol. Microbiol.">
        <title>The Global Catalogue of Microorganisms (GCM) 10K type strain sequencing project: providing services to taxonomists for standard genome sequencing and annotation.</title>
        <authorList>
            <consortium name="The Broad Institute Genomics Platform"/>
            <consortium name="The Broad Institute Genome Sequencing Center for Infectious Disease"/>
            <person name="Wu L."/>
            <person name="Ma J."/>
        </authorList>
    </citation>
    <scope>NUCLEOTIDE SEQUENCE [LARGE SCALE GENOMIC DNA]</scope>
    <source>
        <strain evidence="4">CCUG 54822</strain>
    </source>
</reference>
<dbReference type="Proteomes" id="UP001597178">
    <property type="component" value="Unassembled WGS sequence"/>
</dbReference>